<evidence type="ECO:0000313" key="2">
    <source>
        <dbReference type="EnsemblPlants" id="OGLUM01G17470.1"/>
    </source>
</evidence>
<accession>A0A0D9Y8E6</accession>
<feature type="region of interest" description="Disordered" evidence="1">
    <location>
        <begin position="24"/>
        <end position="43"/>
    </location>
</feature>
<dbReference type="EnsemblPlants" id="OGLUM01G17470.1">
    <property type="protein sequence ID" value="OGLUM01G17470.1"/>
    <property type="gene ID" value="OGLUM01G17470"/>
</dbReference>
<protein>
    <submittedName>
        <fullName evidence="2">Uncharacterized protein</fullName>
    </submittedName>
</protein>
<sequence>MGSDLLTKERIYAAHLFSSTRRSIVEERGKGAGSERSIGGDLSEDTTGEVYDIEYRCSEKSTAKEKGGSGKVYVIGGDLSEDIASEVRGIKYFCSEKSAAEERGKGGGGDLNPSVLEDRRPMSAVNTRVSHRLWLLCLSRFNLYSCEIMVLPFHVLVQVRQDSLVSMVPGNTIIFYSLEIEEIQRSIFSTAAPR</sequence>
<dbReference type="HOGENOM" id="CLU_1404433_0_0_1"/>
<evidence type="ECO:0000256" key="1">
    <source>
        <dbReference type="SAM" id="MobiDB-lite"/>
    </source>
</evidence>
<organism evidence="2">
    <name type="scientific">Oryza glumipatula</name>
    <dbReference type="NCBI Taxonomy" id="40148"/>
    <lineage>
        <taxon>Eukaryota</taxon>
        <taxon>Viridiplantae</taxon>
        <taxon>Streptophyta</taxon>
        <taxon>Embryophyta</taxon>
        <taxon>Tracheophyta</taxon>
        <taxon>Spermatophyta</taxon>
        <taxon>Magnoliopsida</taxon>
        <taxon>Liliopsida</taxon>
        <taxon>Poales</taxon>
        <taxon>Poaceae</taxon>
        <taxon>BOP clade</taxon>
        <taxon>Oryzoideae</taxon>
        <taxon>Oryzeae</taxon>
        <taxon>Oryzinae</taxon>
        <taxon>Oryza</taxon>
    </lineage>
</organism>
<name>A0A0D9Y8E6_9ORYZ</name>
<dbReference type="Gramene" id="OGLUM01G17470.1">
    <property type="protein sequence ID" value="OGLUM01G17470.1"/>
    <property type="gene ID" value="OGLUM01G17470"/>
</dbReference>
<dbReference type="Proteomes" id="UP000026961">
    <property type="component" value="Chromosome 1"/>
</dbReference>
<reference evidence="2" key="3">
    <citation type="submission" date="2018-05" db="EMBL/GenBank/DDBJ databases">
        <title>OgluRS3 (Oryza glumaepatula Reference Sequence Version 3).</title>
        <authorList>
            <person name="Zhang J."/>
            <person name="Kudrna D."/>
            <person name="Lee S."/>
            <person name="Talag J."/>
            <person name="Welchert J."/>
            <person name="Wing R.A."/>
        </authorList>
    </citation>
    <scope>NUCLEOTIDE SEQUENCE [LARGE SCALE GENOMIC DNA]</scope>
</reference>
<proteinExistence type="predicted"/>
<keyword evidence="3" id="KW-1185">Reference proteome</keyword>
<reference evidence="2" key="2">
    <citation type="submission" date="2015-04" db="UniProtKB">
        <authorList>
            <consortium name="EnsemblPlants"/>
        </authorList>
    </citation>
    <scope>IDENTIFICATION</scope>
</reference>
<evidence type="ECO:0000313" key="3">
    <source>
        <dbReference type="Proteomes" id="UP000026961"/>
    </source>
</evidence>
<dbReference type="AlphaFoldDB" id="A0A0D9Y8E6"/>
<reference evidence="2" key="1">
    <citation type="submission" date="2013-08" db="EMBL/GenBank/DDBJ databases">
        <title>Oryza genome evolution.</title>
        <authorList>
            <person name="Wing R.A."/>
            <person name="Panaud O."/>
            <person name="Oliveira A.C."/>
        </authorList>
    </citation>
    <scope>NUCLEOTIDE SEQUENCE</scope>
</reference>